<dbReference type="Gene3D" id="3.40.1280.10">
    <property type="match status" value="1"/>
</dbReference>
<protein>
    <recommendedName>
        <fullName evidence="9">rRNA methyltransferase 1, mitochondrial</fullName>
    </recommendedName>
</protein>
<name>A0AAV6HBX0_9TELE</name>
<dbReference type="SUPFAM" id="SSF55315">
    <property type="entry name" value="L30e-like"/>
    <property type="match status" value="1"/>
</dbReference>
<dbReference type="GO" id="GO:0003723">
    <property type="term" value="F:RNA binding"/>
    <property type="evidence" value="ECO:0007669"/>
    <property type="project" value="InterPro"/>
</dbReference>
<dbReference type="PANTHER" id="PTHR46103">
    <property type="entry name" value="RRNA METHYLTRANSFERASE 1, MITOCHONDRIAL"/>
    <property type="match status" value="1"/>
</dbReference>
<dbReference type="SMART" id="SM00967">
    <property type="entry name" value="SpoU_sub_bind"/>
    <property type="match status" value="1"/>
</dbReference>
<dbReference type="InterPro" id="IPR029026">
    <property type="entry name" value="tRNA_m1G_MTases_N"/>
</dbReference>
<gene>
    <name evidence="11" type="ORF">AALO_G00028400</name>
</gene>
<dbReference type="EMBL" id="JADWDJ010000002">
    <property type="protein sequence ID" value="KAG5284594.1"/>
    <property type="molecule type" value="Genomic_DNA"/>
</dbReference>
<feature type="domain" description="RNA 2-O ribose methyltransferase substrate binding" evidence="10">
    <location>
        <begin position="153"/>
        <end position="231"/>
    </location>
</feature>
<accession>A0AAV6HBX0</accession>
<evidence type="ECO:0000256" key="1">
    <source>
        <dbReference type="ARBA" id="ARBA00004173"/>
    </source>
</evidence>
<keyword evidence="7" id="KW-0809">Transit peptide</keyword>
<reference evidence="11" key="1">
    <citation type="submission" date="2020-10" db="EMBL/GenBank/DDBJ databases">
        <title>Chromosome-scale genome assembly of the Allis shad, Alosa alosa.</title>
        <authorList>
            <person name="Margot Z."/>
            <person name="Christophe K."/>
            <person name="Cabau C."/>
            <person name="Louis A."/>
            <person name="Berthelot C."/>
            <person name="Parey E."/>
            <person name="Roest Crollius H."/>
            <person name="Montfort J."/>
            <person name="Robinson-Rechavi M."/>
            <person name="Bucao C."/>
            <person name="Bouchez O."/>
            <person name="Gislard M."/>
            <person name="Lluch J."/>
            <person name="Milhes M."/>
            <person name="Lampietro C."/>
            <person name="Lopez Roques C."/>
            <person name="Donnadieu C."/>
            <person name="Braasch I."/>
            <person name="Desvignes T."/>
            <person name="Postlethwait J."/>
            <person name="Bobe J."/>
            <person name="Guiguen Y."/>
        </authorList>
    </citation>
    <scope>NUCLEOTIDE SEQUENCE</scope>
    <source>
        <strain evidence="11">M-15738</strain>
        <tissue evidence="11">Blood</tissue>
    </source>
</reference>
<evidence type="ECO:0000313" key="11">
    <source>
        <dbReference type="EMBL" id="KAG5284594.1"/>
    </source>
</evidence>
<dbReference type="SUPFAM" id="SSF75217">
    <property type="entry name" value="alpha/beta knot"/>
    <property type="match status" value="1"/>
</dbReference>
<keyword evidence="3" id="KW-0698">rRNA processing</keyword>
<dbReference type="FunFam" id="3.40.1280.10:FF:000054">
    <property type="entry name" value="rRNA methylase, putative"/>
    <property type="match status" value="1"/>
</dbReference>
<evidence type="ECO:0000256" key="4">
    <source>
        <dbReference type="ARBA" id="ARBA00022603"/>
    </source>
</evidence>
<keyword evidence="4" id="KW-0489">Methyltransferase</keyword>
<evidence type="ECO:0000256" key="6">
    <source>
        <dbReference type="ARBA" id="ARBA00022691"/>
    </source>
</evidence>
<dbReference type="Pfam" id="PF00588">
    <property type="entry name" value="SpoU_methylase"/>
    <property type="match status" value="1"/>
</dbReference>
<dbReference type="InterPro" id="IPR029028">
    <property type="entry name" value="Alpha/beta_knot_MTases"/>
</dbReference>
<keyword evidence="5" id="KW-0808">Transferase</keyword>
<organism evidence="11 12">
    <name type="scientific">Alosa alosa</name>
    <name type="common">allis shad</name>
    <dbReference type="NCBI Taxonomy" id="278164"/>
    <lineage>
        <taxon>Eukaryota</taxon>
        <taxon>Metazoa</taxon>
        <taxon>Chordata</taxon>
        <taxon>Craniata</taxon>
        <taxon>Vertebrata</taxon>
        <taxon>Euteleostomi</taxon>
        <taxon>Actinopterygii</taxon>
        <taxon>Neopterygii</taxon>
        <taxon>Teleostei</taxon>
        <taxon>Clupei</taxon>
        <taxon>Clupeiformes</taxon>
        <taxon>Clupeoidei</taxon>
        <taxon>Clupeidae</taxon>
        <taxon>Alosa</taxon>
    </lineage>
</organism>
<evidence type="ECO:0000259" key="10">
    <source>
        <dbReference type="SMART" id="SM00967"/>
    </source>
</evidence>
<evidence type="ECO:0000256" key="5">
    <source>
        <dbReference type="ARBA" id="ARBA00022679"/>
    </source>
</evidence>
<dbReference type="Proteomes" id="UP000823561">
    <property type="component" value="Chromosome 2"/>
</dbReference>
<comment type="subcellular location">
    <subcellularLocation>
        <location evidence="1">Mitochondrion</location>
    </subcellularLocation>
</comment>
<dbReference type="GO" id="GO:0016435">
    <property type="term" value="F:rRNA (guanine) methyltransferase activity"/>
    <property type="evidence" value="ECO:0007669"/>
    <property type="project" value="TreeGrafter"/>
</dbReference>
<dbReference type="Pfam" id="PF08032">
    <property type="entry name" value="SpoU_sub_bind"/>
    <property type="match status" value="1"/>
</dbReference>
<evidence type="ECO:0000256" key="8">
    <source>
        <dbReference type="ARBA" id="ARBA00023128"/>
    </source>
</evidence>
<comment type="similarity">
    <text evidence="2">Belongs to the class IV-like SAM-binding methyltransferase superfamily. RNA methyltransferase TrmH family.</text>
</comment>
<evidence type="ECO:0000313" key="12">
    <source>
        <dbReference type="Proteomes" id="UP000823561"/>
    </source>
</evidence>
<dbReference type="Gene3D" id="3.30.1330.30">
    <property type="match status" value="1"/>
</dbReference>
<dbReference type="InterPro" id="IPR047261">
    <property type="entry name" value="MRM1_MeTrfase_dom"/>
</dbReference>
<keyword evidence="12" id="KW-1185">Reference proteome</keyword>
<sequence>MPCNSLNMYTMFRLMSLRSVKPCVSFQTMRKGCQIAPYHCSKSLSWSSNSGSKQIVKWKRSAISSAGLRSRAKVLSEWEDDLAHSMDSGQSVVPHKRRSKVTPVLHGRGTGAEQKISPELQTLRLEDLPAGNRKTFQTSKEDNSLVKGKQDDLVFGLSPCLLALTQGRRKASMLFVKEGDDGQRDAVQRVCEEAIKRDVQIKWVHKRDLDRMTLGRVHQGVCLQASRLQYLRGWSVKPQKDEHRNHIPLWLVLDGIQDPMNLGAILRSAYFLGVDRIASSLQNSCHLTPVVSKASSGVMEVMEIYGYDNLEDMIKVKKGKKWQVIGTVGIEEKDSEVQTVKCSDFQMQKPTLLLMGGEGPGLSPDLRALCDVMLTIPPRRELHPGVESLNVSVATGILLHSLLTPRSRGRQ</sequence>
<dbReference type="CDD" id="cd18105">
    <property type="entry name" value="SpoU-like_MRM1"/>
    <property type="match status" value="1"/>
</dbReference>
<evidence type="ECO:0000256" key="9">
    <source>
        <dbReference type="ARBA" id="ARBA00034881"/>
    </source>
</evidence>
<dbReference type="InterPro" id="IPR029064">
    <property type="entry name" value="Ribosomal_eL30-like_sf"/>
</dbReference>
<keyword evidence="6" id="KW-0949">S-adenosyl-L-methionine</keyword>
<dbReference type="PANTHER" id="PTHR46103:SF1">
    <property type="entry name" value="RRNA METHYLTRANSFERASE 1, MITOCHONDRIAL"/>
    <property type="match status" value="1"/>
</dbReference>
<comment type="caution">
    <text evidence="11">The sequence shown here is derived from an EMBL/GenBank/DDBJ whole genome shotgun (WGS) entry which is preliminary data.</text>
</comment>
<evidence type="ECO:0000256" key="2">
    <source>
        <dbReference type="ARBA" id="ARBA00007228"/>
    </source>
</evidence>
<dbReference type="GO" id="GO:0005739">
    <property type="term" value="C:mitochondrion"/>
    <property type="evidence" value="ECO:0007669"/>
    <property type="project" value="UniProtKB-SubCell"/>
</dbReference>
<evidence type="ECO:0000256" key="7">
    <source>
        <dbReference type="ARBA" id="ARBA00022946"/>
    </source>
</evidence>
<dbReference type="InterPro" id="IPR047182">
    <property type="entry name" value="MRM1"/>
</dbReference>
<dbReference type="InterPro" id="IPR001537">
    <property type="entry name" value="SpoU_MeTrfase"/>
</dbReference>
<evidence type="ECO:0000256" key="3">
    <source>
        <dbReference type="ARBA" id="ARBA00022552"/>
    </source>
</evidence>
<dbReference type="AlphaFoldDB" id="A0AAV6HBX0"/>
<keyword evidence="8" id="KW-0496">Mitochondrion</keyword>
<dbReference type="InterPro" id="IPR013123">
    <property type="entry name" value="SpoU_subst-bd"/>
</dbReference>
<proteinExistence type="inferred from homology"/>